<feature type="transmembrane region" description="Helical" evidence="1">
    <location>
        <begin position="80"/>
        <end position="100"/>
    </location>
</feature>
<keyword evidence="1" id="KW-0472">Membrane</keyword>
<keyword evidence="1" id="KW-0812">Transmembrane</keyword>
<keyword evidence="1" id="KW-1133">Transmembrane helix</keyword>
<dbReference type="STRING" id="1005944.SAMN05192576_1873"/>
<dbReference type="AlphaFoldDB" id="A0A1G9ZXQ3"/>
<evidence type="ECO:0000256" key="1">
    <source>
        <dbReference type="SAM" id="Phobius"/>
    </source>
</evidence>
<protein>
    <recommendedName>
        <fullName evidence="4">DUF4386 family protein</fullName>
    </recommendedName>
</protein>
<evidence type="ECO:0008006" key="4">
    <source>
        <dbReference type="Google" id="ProtNLM"/>
    </source>
</evidence>
<proteinExistence type="predicted"/>
<dbReference type="OrthoDB" id="5112500at2"/>
<dbReference type="RefSeq" id="WP_091023993.1">
    <property type="nucleotide sequence ID" value="NZ_BKAE01000019.1"/>
</dbReference>
<sequence>MVRTQVFAGVGLVSVGLFLPLSFGLEAATRPAGTDGDNAADSLLYLQEHGTAYALSGCCLLLAALGLMRAATSVTWRTPFQTAVGSVAAGLWAFTGALRISSPGPIEHIRGYDQDWGEAAYLVVQMAGTQGGLLAGVVLTEFWIVTGCLLAWRSRALPRLLCALGMVALLYPLVFILGLVLEGLEDGFWILGIGSLVVGLPAWFLASGVWAIVTWARSR</sequence>
<name>A0A1G9ZXQ3_9ACTN</name>
<dbReference type="EMBL" id="FNIC01000002">
    <property type="protein sequence ID" value="SDN26048.1"/>
    <property type="molecule type" value="Genomic_DNA"/>
</dbReference>
<reference evidence="2 3" key="1">
    <citation type="submission" date="2016-10" db="EMBL/GenBank/DDBJ databases">
        <authorList>
            <person name="de Groot N.N."/>
        </authorList>
    </citation>
    <scope>NUCLEOTIDE SEQUENCE [LARGE SCALE GENOMIC DNA]</scope>
    <source>
        <strain evidence="2 3">CGMCC 1.11147</strain>
    </source>
</reference>
<accession>A0A1G9ZXQ3</accession>
<keyword evidence="3" id="KW-1185">Reference proteome</keyword>
<feature type="transmembrane region" description="Helical" evidence="1">
    <location>
        <begin position="51"/>
        <end position="68"/>
    </location>
</feature>
<feature type="transmembrane region" description="Helical" evidence="1">
    <location>
        <begin position="132"/>
        <end position="152"/>
    </location>
</feature>
<feature type="transmembrane region" description="Helical" evidence="1">
    <location>
        <begin position="187"/>
        <end position="213"/>
    </location>
</feature>
<feature type="transmembrane region" description="Helical" evidence="1">
    <location>
        <begin position="159"/>
        <end position="181"/>
    </location>
</feature>
<gene>
    <name evidence="2" type="ORF">SAMN05192576_1873</name>
</gene>
<evidence type="ECO:0000313" key="3">
    <source>
        <dbReference type="Proteomes" id="UP000199004"/>
    </source>
</evidence>
<dbReference type="Proteomes" id="UP000199004">
    <property type="component" value="Unassembled WGS sequence"/>
</dbReference>
<evidence type="ECO:0000313" key="2">
    <source>
        <dbReference type="EMBL" id="SDN26048.1"/>
    </source>
</evidence>
<organism evidence="2 3">
    <name type="scientific">Nocardioides szechwanensis</name>
    <dbReference type="NCBI Taxonomy" id="1005944"/>
    <lineage>
        <taxon>Bacteria</taxon>
        <taxon>Bacillati</taxon>
        <taxon>Actinomycetota</taxon>
        <taxon>Actinomycetes</taxon>
        <taxon>Propionibacteriales</taxon>
        <taxon>Nocardioidaceae</taxon>
        <taxon>Nocardioides</taxon>
    </lineage>
</organism>